<dbReference type="AlphaFoldDB" id="A0A1I0Q752"/>
<protein>
    <submittedName>
        <fullName evidence="2">Uncharacterized protein</fullName>
    </submittedName>
</protein>
<accession>A0A1I0Q752</accession>
<dbReference type="EMBL" id="FOIR01000002">
    <property type="protein sequence ID" value="SEW22823.1"/>
    <property type="molecule type" value="Genomic_DNA"/>
</dbReference>
<feature type="transmembrane region" description="Helical" evidence="1">
    <location>
        <begin position="6"/>
        <end position="23"/>
    </location>
</feature>
<name>A0A1I0Q752_9BACT</name>
<keyword evidence="1" id="KW-0472">Membrane</keyword>
<gene>
    <name evidence="2" type="ORF">SAMN05216290_2081</name>
</gene>
<feature type="transmembrane region" description="Helical" evidence="1">
    <location>
        <begin position="44"/>
        <end position="63"/>
    </location>
</feature>
<dbReference type="Proteomes" id="UP000199437">
    <property type="component" value="Unassembled WGS sequence"/>
</dbReference>
<sequence length="100" mass="11822">MESITLHTLAISVAIIGITRIGIRFYDLHSKELKWESYIEKTVFLSRVLIIAYFKLVISTLPIWSFKIENRPLRWIHNVLVVLFYVLVFLVNEKLQMNNT</sequence>
<feature type="transmembrane region" description="Helical" evidence="1">
    <location>
        <begin position="75"/>
        <end position="92"/>
    </location>
</feature>
<evidence type="ECO:0000313" key="2">
    <source>
        <dbReference type="EMBL" id="SEW22823.1"/>
    </source>
</evidence>
<keyword evidence="3" id="KW-1185">Reference proteome</keyword>
<reference evidence="3" key="1">
    <citation type="submission" date="2016-10" db="EMBL/GenBank/DDBJ databases">
        <authorList>
            <person name="Varghese N."/>
            <person name="Submissions S."/>
        </authorList>
    </citation>
    <scope>NUCLEOTIDE SEQUENCE [LARGE SCALE GENOMIC DNA]</scope>
    <source>
        <strain evidence="3">CGMCC 1.12402</strain>
    </source>
</reference>
<organism evidence="2 3">
    <name type="scientific">Roseivirga pacifica</name>
    <dbReference type="NCBI Taxonomy" id="1267423"/>
    <lineage>
        <taxon>Bacteria</taxon>
        <taxon>Pseudomonadati</taxon>
        <taxon>Bacteroidota</taxon>
        <taxon>Cytophagia</taxon>
        <taxon>Cytophagales</taxon>
        <taxon>Roseivirgaceae</taxon>
        <taxon>Roseivirga</taxon>
    </lineage>
</organism>
<dbReference type="STRING" id="1267423.SAMN05216290_2081"/>
<proteinExistence type="predicted"/>
<evidence type="ECO:0000313" key="3">
    <source>
        <dbReference type="Proteomes" id="UP000199437"/>
    </source>
</evidence>
<keyword evidence="1" id="KW-0812">Transmembrane</keyword>
<keyword evidence="1" id="KW-1133">Transmembrane helix</keyword>
<evidence type="ECO:0000256" key="1">
    <source>
        <dbReference type="SAM" id="Phobius"/>
    </source>
</evidence>